<protein>
    <submittedName>
        <fullName evidence="1">Uncharacterized protein</fullName>
    </submittedName>
</protein>
<evidence type="ECO:0000313" key="2">
    <source>
        <dbReference type="Proteomes" id="UP001163603"/>
    </source>
</evidence>
<sequence length="158" mass="17798">MESKDYVPLFETKPAKGRILFRLYAASIFVAICMIFVYRVSYFLSSLEGPAVERWAWSGMFLAELWFSWNRRIVCTADAPMEGLSTLVLGAFTGERLSVGRNIARTMGLMYNCAGEDIMTGLAIQDLPFKLLSFPEWTWKDPTQTSTCTLPLLDVGSI</sequence>
<evidence type="ECO:0000313" key="1">
    <source>
        <dbReference type="EMBL" id="KAJ0017642.1"/>
    </source>
</evidence>
<name>A0ACC0XHC3_9ROSI</name>
<organism evidence="1 2">
    <name type="scientific">Pistacia integerrima</name>
    <dbReference type="NCBI Taxonomy" id="434235"/>
    <lineage>
        <taxon>Eukaryota</taxon>
        <taxon>Viridiplantae</taxon>
        <taxon>Streptophyta</taxon>
        <taxon>Embryophyta</taxon>
        <taxon>Tracheophyta</taxon>
        <taxon>Spermatophyta</taxon>
        <taxon>Magnoliopsida</taxon>
        <taxon>eudicotyledons</taxon>
        <taxon>Gunneridae</taxon>
        <taxon>Pentapetalae</taxon>
        <taxon>rosids</taxon>
        <taxon>malvids</taxon>
        <taxon>Sapindales</taxon>
        <taxon>Anacardiaceae</taxon>
        <taxon>Pistacia</taxon>
    </lineage>
</organism>
<dbReference type="EMBL" id="CM047747">
    <property type="protein sequence ID" value="KAJ0017642.1"/>
    <property type="molecule type" value="Genomic_DNA"/>
</dbReference>
<keyword evidence="2" id="KW-1185">Reference proteome</keyword>
<accession>A0ACC0XHC3</accession>
<dbReference type="Proteomes" id="UP001163603">
    <property type="component" value="Chromosome 12"/>
</dbReference>
<gene>
    <name evidence="1" type="ORF">Pint_09408</name>
</gene>
<comment type="caution">
    <text evidence="1">The sequence shown here is derived from an EMBL/GenBank/DDBJ whole genome shotgun (WGS) entry which is preliminary data.</text>
</comment>
<proteinExistence type="predicted"/>
<reference evidence="2" key="1">
    <citation type="journal article" date="2023" name="G3 (Bethesda)">
        <title>Genome assembly and association tests identify interacting loci associated with vigor, precocity, and sex in interspecific pistachio rootstocks.</title>
        <authorList>
            <person name="Palmer W."/>
            <person name="Jacygrad E."/>
            <person name="Sagayaradj S."/>
            <person name="Cavanaugh K."/>
            <person name="Han R."/>
            <person name="Bertier L."/>
            <person name="Beede B."/>
            <person name="Kafkas S."/>
            <person name="Golino D."/>
            <person name="Preece J."/>
            <person name="Michelmore R."/>
        </authorList>
    </citation>
    <scope>NUCLEOTIDE SEQUENCE [LARGE SCALE GENOMIC DNA]</scope>
</reference>